<keyword evidence="1" id="KW-0732">Signal</keyword>
<sequence length="211" mass="22267">MTSLLHRPAVRLVLVAVLLLAAAPASAQWRENPGHVQAQAAPTAPGTDGAVAVLPNLRGDLPPWQRTLYKTITFQAVANATDLLLFDALIGGHALVLGGFVVANAATAAGLYYGFEYLWQQEGPTLAETDEVTLVKKSLLFQSVNSGRIFLLGYGLGATAPAAALLAGTVFVTDVAVFYGNEYFWDIVRPIDSAAPGTPTITSSSIPVNYR</sequence>
<feature type="chain" id="PRO_5034400686" description="RDD family protein" evidence="1">
    <location>
        <begin position="28"/>
        <end position="211"/>
    </location>
</feature>
<keyword evidence="3" id="KW-1185">Reference proteome</keyword>
<evidence type="ECO:0000256" key="1">
    <source>
        <dbReference type="SAM" id="SignalP"/>
    </source>
</evidence>
<dbReference type="EMBL" id="FNBW01000004">
    <property type="protein sequence ID" value="SDF52405.1"/>
    <property type="molecule type" value="Genomic_DNA"/>
</dbReference>
<dbReference type="RefSeq" id="WP_093149389.1">
    <property type="nucleotide sequence ID" value="NZ_FNBW01000004.1"/>
</dbReference>
<proteinExistence type="predicted"/>
<evidence type="ECO:0000313" key="3">
    <source>
        <dbReference type="Proteomes" id="UP000198615"/>
    </source>
</evidence>
<reference evidence="2 3" key="1">
    <citation type="submission" date="2016-10" db="EMBL/GenBank/DDBJ databases">
        <authorList>
            <person name="Varghese N."/>
            <person name="Submissions S."/>
        </authorList>
    </citation>
    <scope>NUCLEOTIDE SEQUENCE [LARGE SCALE GENOMIC DNA]</scope>
    <source>
        <strain evidence="2 3">DSM 18839</strain>
    </source>
</reference>
<evidence type="ECO:0000313" key="2">
    <source>
        <dbReference type="EMBL" id="SDF52405.1"/>
    </source>
</evidence>
<comment type="caution">
    <text evidence="2">The sequence shown here is derived from an EMBL/GenBank/DDBJ whole genome shotgun (WGS) entry which is preliminary data.</text>
</comment>
<dbReference type="AlphaFoldDB" id="A0A8G2BGK1"/>
<evidence type="ECO:0008006" key="4">
    <source>
        <dbReference type="Google" id="ProtNLM"/>
    </source>
</evidence>
<gene>
    <name evidence="2" type="ORF">SAMN05660686_01537</name>
</gene>
<feature type="signal peptide" evidence="1">
    <location>
        <begin position="1"/>
        <end position="27"/>
    </location>
</feature>
<dbReference type="Proteomes" id="UP000198615">
    <property type="component" value="Unassembled WGS sequence"/>
</dbReference>
<name>A0A8G2BGK1_9PROT</name>
<organism evidence="2 3">
    <name type="scientific">Thalassobaculum litoreum DSM 18839</name>
    <dbReference type="NCBI Taxonomy" id="1123362"/>
    <lineage>
        <taxon>Bacteria</taxon>
        <taxon>Pseudomonadati</taxon>
        <taxon>Pseudomonadota</taxon>
        <taxon>Alphaproteobacteria</taxon>
        <taxon>Rhodospirillales</taxon>
        <taxon>Thalassobaculaceae</taxon>
        <taxon>Thalassobaculum</taxon>
    </lineage>
</organism>
<protein>
    <recommendedName>
        <fullName evidence="4">RDD family protein</fullName>
    </recommendedName>
</protein>
<accession>A0A8G2BGK1</accession>